<feature type="domain" description="DUF676" evidence="2">
    <location>
        <begin position="6"/>
        <end position="143"/>
    </location>
</feature>
<dbReference type="AlphaFoldDB" id="A0A383V083"/>
<gene>
    <name evidence="3" type="ORF">BLGHR1_15860</name>
</gene>
<protein>
    <recommendedName>
        <fullName evidence="2">DUF676 domain-containing protein</fullName>
    </recommendedName>
</protein>
<dbReference type="VEuPathDB" id="FungiDB:BLGHR1_15860"/>
<reference evidence="3 4" key="1">
    <citation type="submission" date="2017-11" db="EMBL/GenBank/DDBJ databases">
        <authorList>
            <person name="Kracher B."/>
        </authorList>
    </citation>
    <scope>NUCLEOTIDE SEQUENCE [LARGE SCALE GENOMIC DNA]</scope>
    <source>
        <strain evidence="3 4">RACE1</strain>
    </source>
</reference>
<dbReference type="InterPro" id="IPR007751">
    <property type="entry name" value="DUF676_lipase-like"/>
</dbReference>
<evidence type="ECO:0000313" key="3">
    <source>
        <dbReference type="EMBL" id="SZF05060.1"/>
    </source>
</evidence>
<sequence length="369" mass="40901">MNRILLLCFIHGFKGGSDTFGAFPEHLRALVNHGIPHVDVRVIIYPKYETRGQLDECVCFFNTWLRQKVIDIDVEIRLRSASTEPSIQVVLVGHSMGGIVAADAVRTLYLVSKFPTSSSSQDNSVVFPKIQGVLTFDTPFLGISPGVLTNISPNSSVLTQIGRITKPFWGFKDAMQDETYGKSSYAGTSKDNSSSSLPTDIPTPMSTLQGWSKATTLAGTVAALATVTTAAYWHWDSVLKGWSWIDSHLEFVKCLLDEDSLRGRLADMEILNHKLNMEFGNFYTRLGKNAANSDSGALPTDKRSKTFCKLTEDPDVLHWQEAVNTEAKNEIQAHTAMFFPKENPGYYTLSGEARDLILTWSRNGNFDST</sequence>
<dbReference type="EMBL" id="UNSH01000071">
    <property type="protein sequence ID" value="SZF05060.1"/>
    <property type="molecule type" value="Genomic_DNA"/>
</dbReference>
<dbReference type="Proteomes" id="UP000275772">
    <property type="component" value="Unassembled WGS sequence"/>
</dbReference>
<comment type="similarity">
    <text evidence="1">Belongs to the putative lipase ROG1 family.</text>
</comment>
<proteinExistence type="inferred from homology"/>
<evidence type="ECO:0000259" key="2">
    <source>
        <dbReference type="Pfam" id="PF05057"/>
    </source>
</evidence>
<name>A0A383V083_BLUHO</name>
<dbReference type="PANTHER" id="PTHR47842">
    <property type="entry name" value="EXPRESSED PROTEIN"/>
    <property type="match status" value="1"/>
</dbReference>
<dbReference type="PANTHER" id="PTHR47842:SF3">
    <property type="entry name" value="DUF676 DOMAIN-CONTAINING PROTEIN"/>
    <property type="match status" value="1"/>
</dbReference>
<dbReference type="Pfam" id="PF05057">
    <property type="entry name" value="DUF676"/>
    <property type="match status" value="1"/>
</dbReference>
<organism evidence="3 4">
    <name type="scientific">Blumeria hordei</name>
    <name type="common">Barley powdery mildew</name>
    <name type="synonym">Blumeria graminis f. sp. hordei</name>
    <dbReference type="NCBI Taxonomy" id="2867405"/>
    <lineage>
        <taxon>Eukaryota</taxon>
        <taxon>Fungi</taxon>
        <taxon>Dikarya</taxon>
        <taxon>Ascomycota</taxon>
        <taxon>Pezizomycotina</taxon>
        <taxon>Leotiomycetes</taxon>
        <taxon>Erysiphales</taxon>
        <taxon>Erysiphaceae</taxon>
        <taxon>Blumeria</taxon>
    </lineage>
</organism>
<dbReference type="Gene3D" id="3.40.50.1820">
    <property type="entry name" value="alpha/beta hydrolase"/>
    <property type="match status" value="1"/>
</dbReference>
<evidence type="ECO:0000256" key="1">
    <source>
        <dbReference type="ARBA" id="ARBA00007920"/>
    </source>
</evidence>
<dbReference type="InterPro" id="IPR029058">
    <property type="entry name" value="AB_hydrolase_fold"/>
</dbReference>
<dbReference type="SUPFAM" id="SSF53474">
    <property type="entry name" value="alpha/beta-Hydrolases"/>
    <property type="match status" value="1"/>
</dbReference>
<accession>A0A383V083</accession>
<evidence type="ECO:0000313" key="4">
    <source>
        <dbReference type="Proteomes" id="UP000275772"/>
    </source>
</evidence>